<dbReference type="Pfam" id="PF02586">
    <property type="entry name" value="SRAP"/>
    <property type="match status" value="1"/>
</dbReference>
<gene>
    <name evidence="1" type="ORF">GNQ20_01430</name>
</gene>
<organism evidence="1">
    <name type="scientific">Pseudomonas aeruginosa</name>
    <dbReference type="NCBI Taxonomy" id="287"/>
    <lineage>
        <taxon>Bacteria</taxon>
        <taxon>Pseudomonadati</taxon>
        <taxon>Pseudomonadota</taxon>
        <taxon>Gammaproteobacteria</taxon>
        <taxon>Pseudomonadales</taxon>
        <taxon>Pseudomonadaceae</taxon>
        <taxon>Pseudomonas</taxon>
    </lineage>
</organism>
<dbReference type="Gene3D" id="3.90.1680.10">
    <property type="entry name" value="SOS response associated peptidase-like"/>
    <property type="match status" value="1"/>
</dbReference>
<dbReference type="GO" id="GO:0003697">
    <property type="term" value="F:single-stranded DNA binding"/>
    <property type="evidence" value="ECO:0007669"/>
    <property type="project" value="InterPro"/>
</dbReference>
<comment type="caution">
    <text evidence="1">The sequence shown here is derived from an EMBL/GenBank/DDBJ whole genome shotgun (WGS) entry which is preliminary data.</text>
</comment>
<evidence type="ECO:0000313" key="1">
    <source>
        <dbReference type="EMBL" id="MUI56472.1"/>
    </source>
</evidence>
<evidence type="ECO:0008006" key="2">
    <source>
        <dbReference type="Google" id="ProtNLM"/>
    </source>
</evidence>
<dbReference type="InterPro" id="IPR036590">
    <property type="entry name" value="SRAP-like"/>
</dbReference>
<sequence>MPYSDPRHCHHQRVTQWLAAMRQLAAAIGQFPAGDREPGEHDGFVIITADAHDVHDRRPVVLSPELATEWLDPATPKERAEQLLLQQGEPPEAFEWFRVSTAVGNVRNQGAQLIEPTPQRRNS</sequence>
<proteinExistence type="predicted"/>
<dbReference type="InterPro" id="IPR003738">
    <property type="entry name" value="SRAP"/>
</dbReference>
<reference evidence="1" key="1">
    <citation type="submission" date="2019-11" db="EMBL/GenBank/DDBJ databases">
        <title>Genomes of ocular Pseudomonas aeruginosa isolates.</title>
        <authorList>
            <person name="Khan M."/>
            <person name="Rice S.A."/>
            <person name="Willcox M.D.P."/>
            <person name="Stapleton F."/>
        </authorList>
    </citation>
    <scope>NUCLEOTIDE SEQUENCE</scope>
    <source>
        <strain evidence="1">PA206</strain>
    </source>
</reference>
<dbReference type="AlphaFoldDB" id="A0A6A9JUG0"/>
<accession>A0A6A9JUG0</accession>
<name>A0A6A9JUG0_PSEAI</name>
<dbReference type="SUPFAM" id="SSF143081">
    <property type="entry name" value="BB1717-like"/>
    <property type="match status" value="1"/>
</dbReference>
<dbReference type="GO" id="GO:0106300">
    <property type="term" value="P:protein-DNA covalent cross-linking repair"/>
    <property type="evidence" value="ECO:0007669"/>
    <property type="project" value="InterPro"/>
</dbReference>
<protein>
    <recommendedName>
        <fullName evidence="2">Abasic site processing protein</fullName>
    </recommendedName>
</protein>
<dbReference type="EMBL" id="WOAJ01000001">
    <property type="protein sequence ID" value="MUI56472.1"/>
    <property type="molecule type" value="Genomic_DNA"/>
</dbReference>